<dbReference type="AlphaFoldDB" id="A0A158J2Y0"/>
<feature type="region of interest" description="Disordered" evidence="1">
    <location>
        <begin position="17"/>
        <end position="55"/>
    </location>
</feature>
<feature type="compositionally biased region" description="Polar residues" evidence="1">
    <location>
        <begin position="29"/>
        <end position="38"/>
    </location>
</feature>
<dbReference type="EMBL" id="FCOL02000017">
    <property type="protein sequence ID" value="SAL63208.1"/>
    <property type="molecule type" value="Genomic_DNA"/>
</dbReference>
<comment type="caution">
    <text evidence="2">The sequence shown here is derived from an EMBL/GenBank/DDBJ whole genome shotgun (WGS) entry which is preliminary data.</text>
</comment>
<evidence type="ECO:0000313" key="3">
    <source>
        <dbReference type="Proteomes" id="UP000054925"/>
    </source>
</evidence>
<gene>
    <name evidence="2" type="ORF">AWB67_03265</name>
</gene>
<organism evidence="2 3">
    <name type="scientific">Caballeronia terrestris</name>
    <dbReference type="NCBI Taxonomy" id="1226301"/>
    <lineage>
        <taxon>Bacteria</taxon>
        <taxon>Pseudomonadati</taxon>
        <taxon>Pseudomonadota</taxon>
        <taxon>Betaproteobacteria</taxon>
        <taxon>Burkholderiales</taxon>
        <taxon>Burkholderiaceae</taxon>
        <taxon>Caballeronia</taxon>
    </lineage>
</organism>
<evidence type="ECO:0000256" key="1">
    <source>
        <dbReference type="SAM" id="MobiDB-lite"/>
    </source>
</evidence>
<reference evidence="2" key="1">
    <citation type="submission" date="2016-01" db="EMBL/GenBank/DDBJ databases">
        <authorList>
            <person name="Peeters C."/>
        </authorList>
    </citation>
    <scope>NUCLEOTIDE SEQUENCE [LARGE SCALE GENOMIC DNA]</scope>
    <source>
        <strain evidence="2">LMG 22937</strain>
    </source>
</reference>
<proteinExistence type="predicted"/>
<evidence type="ECO:0000313" key="2">
    <source>
        <dbReference type="EMBL" id="SAL63208.1"/>
    </source>
</evidence>
<protein>
    <submittedName>
        <fullName evidence="2">Uncharacterized protein</fullName>
    </submittedName>
</protein>
<feature type="compositionally biased region" description="Polar residues" evidence="1">
    <location>
        <begin position="45"/>
        <end position="55"/>
    </location>
</feature>
<keyword evidence="3" id="KW-1185">Reference proteome</keyword>
<accession>A0A158J2Y0</accession>
<dbReference type="Proteomes" id="UP000054925">
    <property type="component" value="Unassembled WGS sequence"/>
</dbReference>
<name>A0A158J2Y0_9BURK</name>
<sequence length="55" mass="6214">MSTNSSHEGFYQSSVYLSPRMAHMEPTKQSKISRSSPANLDHPETQNARKLVYTS</sequence>